<feature type="transmembrane region" description="Helical" evidence="1">
    <location>
        <begin position="270"/>
        <end position="289"/>
    </location>
</feature>
<dbReference type="EMBL" id="LNZH02000119">
    <property type="protein sequence ID" value="OCB90721.1"/>
    <property type="molecule type" value="Genomic_DNA"/>
</dbReference>
<accession>A0A9Q5NB76</accession>
<evidence type="ECO:0000256" key="1">
    <source>
        <dbReference type="SAM" id="Phobius"/>
    </source>
</evidence>
<dbReference type="OrthoDB" id="3265564at2759"/>
<proteinExistence type="predicted"/>
<keyword evidence="1" id="KW-1133">Transmembrane helix</keyword>
<sequence>MPLSRRAQQYHASGETAVDGATVGCSQTSKRTACAESSDEVENIIEDGIFHNHDVFLTTSIIWPKIVSYETGKANHHCFPAESSGSRRSNLPRLAKTLRIHSTPLLDELETFDFLSIDHGDSLVCGATTLFDPTSDMRSFGIFTLAVAVTLSAFSWAAPLKADNGLVARADVITRRNIESVNIVARTEQPNIPDILDGLIADLTPLVDEITALTGTEDVVAALDPILEKVVDLVGGAAGNVDGLLGSPVAAILTSASGTLPISVSDVAQLIVKVLTLLSSILDAALKLVDGDLSKLNVVIGAINQVVSQLVIALLGEVDGLLSSLLPLVSGLVPILASLGLGTLGSVLSTLTGLLGL</sequence>
<evidence type="ECO:0000313" key="3">
    <source>
        <dbReference type="Proteomes" id="UP000757232"/>
    </source>
</evidence>
<keyword evidence="1" id="KW-0812">Transmembrane</keyword>
<comment type="caution">
    <text evidence="2">The sequence shown here is derived from an EMBL/GenBank/DDBJ whole genome shotgun (WGS) entry which is preliminary data.</text>
</comment>
<organism evidence="2 3">
    <name type="scientific">Sanghuangporus baumii</name>
    <name type="common">Phellinus baumii</name>
    <dbReference type="NCBI Taxonomy" id="108892"/>
    <lineage>
        <taxon>Eukaryota</taxon>
        <taxon>Fungi</taxon>
        <taxon>Dikarya</taxon>
        <taxon>Basidiomycota</taxon>
        <taxon>Agaricomycotina</taxon>
        <taxon>Agaricomycetes</taxon>
        <taxon>Hymenochaetales</taxon>
        <taxon>Hymenochaetaceae</taxon>
        <taxon>Sanghuangporus</taxon>
    </lineage>
</organism>
<gene>
    <name evidence="2" type="ORF">A7U60_g2019</name>
</gene>
<dbReference type="Proteomes" id="UP000757232">
    <property type="component" value="Unassembled WGS sequence"/>
</dbReference>
<reference evidence="2" key="1">
    <citation type="submission" date="2016-06" db="EMBL/GenBank/DDBJ databases">
        <title>Draft Genome sequence of the fungus Inonotus baumii.</title>
        <authorList>
            <person name="Zhu H."/>
            <person name="Lin W."/>
        </authorList>
    </citation>
    <scope>NUCLEOTIDE SEQUENCE</scope>
    <source>
        <strain evidence="2">821</strain>
    </source>
</reference>
<protein>
    <submittedName>
        <fullName evidence="2">Uncharacterized protein</fullName>
    </submittedName>
</protein>
<name>A0A9Q5NB76_SANBA</name>
<feature type="transmembrane region" description="Helical" evidence="1">
    <location>
        <begin position="296"/>
        <end position="315"/>
    </location>
</feature>
<feature type="transmembrane region" description="Helical" evidence="1">
    <location>
        <begin position="140"/>
        <end position="158"/>
    </location>
</feature>
<evidence type="ECO:0000313" key="2">
    <source>
        <dbReference type="EMBL" id="OCB90721.1"/>
    </source>
</evidence>
<feature type="transmembrane region" description="Helical" evidence="1">
    <location>
        <begin position="335"/>
        <end position="355"/>
    </location>
</feature>
<keyword evidence="1" id="KW-0472">Membrane</keyword>
<keyword evidence="3" id="KW-1185">Reference proteome</keyword>
<dbReference type="AlphaFoldDB" id="A0A9Q5NB76"/>